<comment type="caution">
    <text evidence="1">The sequence shown here is derived from an EMBL/GenBank/DDBJ whole genome shotgun (WGS) entry which is preliminary data.</text>
</comment>
<evidence type="ECO:0000313" key="1">
    <source>
        <dbReference type="EMBL" id="EQD61275.1"/>
    </source>
</evidence>
<protein>
    <submittedName>
        <fullName evidence="1">Uncharacterized protein</fullName>
    </submittedName>
</protein>
<reference evidence="1" key="1">
    <citation type="submission" date="2013-08" db="EMBL/GenBank/DDBJ databases">
        <authorList>
            <person name="Mendez C."/>
            <person name="Richter M."/>
            <person name="Ferrer M."/>
            <person name="Sanchez J."/>
        </authorList>
    </citation>
    <scope>NUCLEOTIDE SEQUENCE</scope>
</reference>
<reference evidence="1" key="2">
    <citation type="journal article" date="2014" name="ISME J.">
        <title>Microbial stratification in low pH oxic and suboxic macroscopic growths along an acid mine drainage.</title>
        <authorList>
            <person name="Mendez-Garcia C."/>
            <person name="Mesa V."/>
            <person name="Sprenger R.R."/>
            <person name="Richter M."/>
            <person name="Diez M.S."/>
            <person name="Solano J."/>
            <person name="Bargiela R."/>
            <person name="Golyshina O.V."/>
            <person name="Manteca A."/>
            <person name="Ramos J.L."/>
            <person name="Gallego J.R."/>
            <person name="Llorente I."/>
            <person name="Martins Dos Santos V.A."/>
            <person name="Jensen O.N."/>
            <person name="Pelaez A.I."/>
            <person name="Sanchez J."/>
            <person name="Ferrer M."/>
        </authorList>
    </citation>
    <scope>NUCLEOTIDE SEQUENCE</scope>
</reference>
<dbReference type="AlphaFoldDB" id="T1C582"/>
<name>T1C582_9ZZZZ</name>
<sequence>MKDSFAVRDTLEVRGQRYTFASLAKLGQRFDLKRLPYAMK</sequence>
<gene>
    <name evidence="1" type="ORF">B1B_07689</name>
</gene>
<dbReference type="EMBL" id="AUZY01004907">
    <property type="protein sequence ID" value="EQD61275.1"/>
    <property type="molecule type" value="Genomic_DNA"/>
</dbReference>
<accession>T1C582</accession>
<proteinExistence type="predicted"/>
<feature type="non-terminal residue" evidence="1">
    <location>
        <position position="40"/>
    </location>
</feature>
<organism evidence="1">
    <name type="scientific">mine drainage metagenome</name>
    <dbReference type="NCBI Taxonomy" id="410659"/>
    <lineage>
        <taxon>unclassified sequences</taxon>
        <taxon>metagenomes</taxon>
        <taxon>ecological metagenomes</taxon>
    </lineage>
</organism>